<dbReference type="PANTHER" id="PTHR45569:SF1">
    <property type="entry name" value="SENSOR PROTEIN KDPD"/>
    <property type="match status" value="1"/>
</dbReference>
<accession>A0ABU8ET54</accession>
<evidence type="ECO:0000256" key="1">
    <source>
        <dbReference type="SAM" id="Phobius"/>
    </source>
</evidence>
<feature type="domain" description="Histidine kinase" evidence="2">
    <location>
        <begin position="221"/>
        <end position="420"/>
    </location>
</feature>
<organism evidence="3 4">
    <name type="scientific">Pseudoalteromonas spongiae</name>
    <dbReference type="NCBI Taxonomy" id="298657"/>
    <lineage>
        <taxon>Bacteria</taxon>
        <taxon>Pseudomonadati</taxon>
        <taxon>Pseudomonadota</taxon>
        <taxon>Gammaproteobacteria</taxon>
        <taxon>Alteromonadales</taxon>
        <taxon>Pseudoalteromonadaceae</taxon>
        <taxon>Pseudoalteromonas</taxon>
    </lineage>
</organism>
<keyword evidence="3" id="KW-0547">Nucleotide-binding</keyword>
<keyword evidence="4" id="KW-1185">Reference proteome</keyword>
<dbReference type="Gene3D" id="3.30.565.10">
    <property type="entry name" value="Histidine kinase-like ATPase, C-terminal domain"/>
    <property type="match status" value="1"/>
</dbReference>
<name>A0ABU8ET54_9GAMM</name>
<reference evidence="3 4" key="1">
    <citation type="submission" date="2023-12" db="EMBL/GenBank/DDBJ databases">
        <title>Friends and Foes: Symbiotic and Algicidal bacterial influence on Karenia brevis blooms.</title>
        <authorList>
            <person name="Fei C."/>
            <person name="Mohamed A.R."/>
            <person name="Booker A."/>
            <person name="Arshad M."/>
            <person name="Klass S."/>
            <person name="Ahn S."/>
            <person name="Gilbert P.M."/>
            <person name="Heil C.A."/>
            <person name="Martinez J.M."/>
            <person name="Amin S.A."/>
        </authorList>
    </citation>
    <scope>NUCLEOTIDE SEQUENCE [LARGE SCALE GENOMIC DNA]</scope>
    <source>
        <strain evidence="3 4">CE15</strain>
    </source>
</reference>
<dbReference type="EMBL" id="JBAWKS010000001">
    <property type="protein sequence ID" value="MEI4549388.1"/>
    <property type="molecule type" value="Genomic_DNA"/>
</dbReference>
<dbReference type="InterPro" id="IPR036097">
    <property type="entry name" value="HisK_dim/P_sf"/>
</dbReference>
<keyword evidence="1" id="KW-0472">Membrane</keyword>
<proteinExistence type="predicted"/>
<feature type="transmembrane region" description="Helical" evidence="1">
    <location>
        <begin position="33"/>
        <end position="51"/>
    </location>
</feature>
<keyword evidence="1" id="KW-0812">Transmembrane</keyword>
<evidence type="ECO:0000313" key="3">
    <source>
        <dbReference type="EMBL" id="MEI4549388.1"/>
    </source>
</evidence>
<keyword evidence="1" id="KW-1133">Transmembrane helix</keyword>
<dbReference type="PANTHER" id="PTHR45569">
    <property type="entry name" value="SENSOR PROTEIN KDPD"/>
    <property type="match status" value="1"/>
</dbReference>
<dbReference type="GO" id="GO:0005524">
    <property type="term" value="F:ATP binding"/>
    <property type="evidence" value="ECO:0007669"/>
    <property type="project" value="UniProtKB-KW"/>
</dbReference>
<evidence type="ECO:0000313" key="4">
    <source>
        <dbReference type="Proteomes" id="UP001382455"/>
    </source>
</evidence>
<comment type="caution">
    <text evidence="3">The sequence shown here is derived from an EMBL/GenBank/DDBJ whole genome shotgun (WGS) entry which is preliminary data.</text>
</comment>
<dbReference type="Proteomes" id="UP001382455">
    <property type="component" value="Unassembled WGS sequence"/>
</dbReference>
<dbReference type="SUPFAM" id="SSF47384">
    <property type="entry name" value="Homodimeric domain of signal transducing histidine kinase"/>
    <property type="match status" value="1"/>
</dbReference>
<dbReference type="SMART" id="SM00387">
    <property type="entry name" value="HATPase_c"/>
    <property type="match status" value="1"/>
</dbReference>
<dbReference type="RefSeq" id="WP_336434949.1">
    <property type="nucleotide sequence ID" value="NZ_JBAWKS010000001.1"/>
</dbReference>
<dbReference type="Pfam" id="PF02518">
    <property type="entry name" value="HATPase_c"/>
    <property type="match status" value="1"/>
</dbReference>
<keyword evidence="3" id="KW-0067">ATP-binding</keyword>
<gene>
    <name evidence="3" type="ORF">WAE96_06695</name>
</gene>
<evidence type="ECO:0000259" key="2">
    <source>
        <dbReference type="PROSITE" id="PS50109"/>
    </source>
</evidence>
<protein>
    <submittedName>
        <fullName evidence="3">ATP-binding protein</fullName>
    </submittedName>
</protein>
<dbReference type="InterPro" id="IPR003594">
    <property type="entry name" value="HATPase_dom"/>
</dbReference>
<dbReference type="InterPro" id="IPR052023">
    <property type="entry name" value="Histidine_kinase_KdpD"/>
</dbReference>
<sequence length="427" mass="48076">MMRFNAFSGRWLTSLLLLILVNGLLITHDYPLALILLVNLTSALWFLIETYRDAIAKRNTINLIDTLLISLRQGEYAIRANEAQDSALSSTVEHLNALATKMQRDQRLVTEQQDLLAQIIEKVDFALLVFNEHSCIFRNQYAAQTFDASDQSNMWTWYKALLANQQQGKVALTINGKQHAFLIEQSHCRIGEQNYVLLVLKQLDSILYQQEKDALKKFVRILSHEINNTLAPIGTVARSLNKRLANDIDKDSFATGLTLINERANYLKSFMDNYVSLAKLPAAHKNIESCDTLCEQLTAIYPDIKIQYEQSVFGFFDISQIKQVLCHLINNAREASSPSPHVFLNLSANDTDIIFDVIDTGPGFSNLEDAGTAFYTTKSGGNGIGLMLSRVIIENHGSVLKLQNHTESGAWVQFALERVINNTNSFK</sequence>
<dbReference type="InterPro" id="IPR036890">
    <property type="entry name" value="HATPase_C_sf"/>
</dbReference>
<dbReference type="SUPFAM" id="SSF55874">
    <property type="entry name" value="ATPase domain of HSP90 chaperone/DNA topoisomerase II/histidine kinase"/>
    <property type="match status" value="1"/>
</dbReference>
<dbReference type="InterPro" id="IPR005467">
    <property type="entry name" value="His_kinase_dom"/>
</dbReference>
<dbReference type="PROSITE" id="PS50109">
    <property type="entry name" value="HIS_KIN"/>
    <property type="match status" value="1"/>
</dbReference>
<dbReference type="Gene3D" id="1.10.287.130">
    <property type="match status" value="1"/>
</dbReference>